<dbReference type="InterPro" id="IPR003033">
    <property type="entry name" value="SCP2_sterol-bd_dom"/>
</dbReference>
<protein>
    <recommendedName>
        <fullName evidence="1">SCP2 domain-containing protein</fullName>
    </recommendedName>
</protein>
<proteinExistence type="predicted"/>
<name>A0A0R2QJH2_9ACTN</name>
<dbReference type="Proteomes" id="UP000051017">
    <property type="component" value="Unassembled WGS sequence"/>
</dbReference>
<reference evidence="2 3" key="1">
    <citation type="submission" date="2015-10" db="EMBL/GenBank/DDBJ databases">
        <title>Metagenome-Assembled Genomes uncover a global brackish microbiome.</title>
        <authorList>
            <person name="Hugerth L.W."/>
            <person name="Larsson J."/>
            <person name="Alneberg J."/>
            <person name="Lindh M.V."/>
            <person name="Legrand C."/>
            <person name="Pinhassi J."/>
            <person name="Andersson A.F."/>
        </authorList>
    </citation>
    <scope>NUCLEOTIDE SEQUENCE [LARGE SCALE GENOMIC DNA]</scope>
    <source>
        <strain evidence="2">BACL6 MAG-120924-bin43</strain>
    </source>
</reference>
<dbReference type="EMBL" id="LIBJ01000027">
    <property type="protein sequence ID" value="KRO49248.1"/>
    <property type="molecule type" value="Genomic_DNA"/>
</dbReference>
<organism evidence="2 3">
    <name type="scientific">Acidimicrobiia bacterium BACL6 MAG-120924-bin43</name>
    <dbReference type="NCBI Taxonomy" id="1655583"/>
    <lineage>
        <taxon>Bacteria</taxon>
        <taxon>Bacillati</taxon>
        <taxon>Actinomycetota</taxon>
        <taxon>Acidimicrobiia</taxon>
        <taxon>acIV cluster</taxon>
    </lineage>
</organism>
<dbReference type="Pfam" id="PF02036">
    <property type="entry name" value="SCP2"/>
    <property type="match status" value="1"/>
</dbReference>
<dbReference type="Gene3D" id="3.30.1050.10">
    <property type="entry name" value="SCP2 sterol-binding domain"/>
    <property type="match status" value="1"/>
</dbReference>
<evidence type="ECO:0000313" key="3">
    <source>
        <dbReference type="Proteomes" id="UP000051017"/>
    </source>
</evidence>
<comment type="caution">
    <text evidence="2">The sequence shown here is derived from an EMBL/GenBank/DDBJ whole genome shotgun (WGS) entry which is preliminary data.</text>
</comment>
<dbReference type="AlphaFoldDB" id="A0A0R2QJH2"/>
<dbReference type="InterPro" id="IPR036527">
    <property type="entry name" value="SCP2_sterol-bd_dom_sf"/>
</dbReference>
<feature type="domain" description="SCP2" evidence="1">
    <location>
        <begin position="45"/>
        <end position="108"/>
    </location>
</feature>
<evidence type="ECO:0000313" key="2">
    <source>
        <dbReference type="EMBL" id="KRO49248.1"/>
    </source>
</evidence>
<gene>
    <name evidence="2" type="ORF">ABR75_06730</name>
</gene>
<sequence>MSKLRYLSADWVQAVSDAVATNTELQQLASIHSVGLTQVVTGTPHGDVVYHLQVGNGVAVLASGESLPEDVRFTEPYETAVAVATGVLNAQEAFINGHIKFVGDHQKLIDAGDVFAALNPIFDKIRETTDYN</sequence>
<dbReference type="SUPFAM" id="SSF55718">
    <property type="entry name" value="SCP-like"/>
    <property type="match status" value="1"/>
</dbReference>
<accession>A0A0R2QJH2</accession>
<evidence type="ECO:0000259" key="1">
    <source>
        <dbReference type="Pfam" id="PF02036"/>
    </source>
</evidence>